<keyword evidence="2" id="KW-1185">Reference proteome</keyword>
<evidence type="ECO:0000313" key="1">
    <source>
        <dbReference type="EMBL" id="GAL85743.1"/>
    </source>
</evidence>
<dbReference type="Proteomes" id="UP000030185">
    <property type="component" value="Unassembled WGS sequence"/>
</dbReference>
<dbReference type="Gene3D" id="3.30.450.20">
    <property type="entry name" value="PAS domain"/>
    <property type="match status" value="1"/>
</dbReference>
<protein>
    <recommendedName>
        <fullName evidence="3">PAS domain-containing protein</fullName>
    </recommendedName>
</protein>
<comment type="caution">
    <text evidence="1">The sequence shown here is derived from an EMBL/GenBank/DDBJ whole genome shotgun (WGS) entry which is preliminary data.</text>
</comment>
<evidence type="ECO:0008006" key="3">
    <source>
        <dbReference type="Google" id="ProtNLM"/>
    </source>
</evidence>
<dbReference type="RefSeq" id="WP_156140620.1">
    <property type="nucleotide sequence ID" value="NZ_BBLT01000005.1"/>
</dbReference>
<dbReference type="STRING" id="153721.MYP_2972"/>
<reference evidence="1 2" key="1">
    <citation type="submission" date="2014-09" db="EMBL/GenBank/DDBJ databases">
        <title>Sporocytophaga myxococcoides PG-01 genome sequencing.</title>
        <authorList>
            <person name="Liu L."/>
            <person name="Gao P.J."/>
            <person name="Chen G.J."/>
            <person name="Wang L.S."/>
        </authorList>
    </citation>
    <scope>NUCLEOTIDE SEQUENCE [LARGE SCALE GENOMIC DNA]</scope>
    <source>
        <strain evidence="1 2">PG-01</strain>
    </source>
</reference>
<sequence length="51" mass="5689">MTTDASGLLDGLIQRMRDAIIVTNKDGVIKIANNKVVNVFGTLLKRFWGKR</sequence>
<organism evidence="1 2">
    <name type="scientific">Sporocytophaga myxococcoides</name>
    <dbReference type="NCBI Taxonomy" id="153721"/>
    <lineage>
        <taxon>Bacteria</taxon>
        <taxon>Pseudomonadati</taxon>
        <taxon>Bacteroidota</taxon>
        <taxon>Cytophagia</taxon>
        <taxon>Cytophagales</taxon>
        <taxon>Cytophagaceae</taxon>
        <taxon>Sporocytophaga</taxon>
    </lineage>
</organism>
<evidence type="ECO:0000313" key="2">
    <source>
        <dbReference type="Proteomes" id="UP000030185"/>
    </source>
</evidence>
<gene>
    <name evidence="1" type="ORF">MYP_2972</name>
</gene>
<proteinExistence type="predicted"/>
<dbReference type="EMBL" id="BBLT01000005">
    <property type="protein sequence ID" value="GAL85743.1"/>
    <property type="molecule type" value="Genomic_DNA"/>
</dbReference>
<name>A0A098LIB3_9BACT</name>
<accession>A0A098LIB3</accession>
<dbReference type="AlphaFoldDB" id="A0A098LIB3"/>